<dbReference type="Pfam" id="PF13041">
    <property type="entry name" value="PPR_2"/>
    <property type="match status" value="2"/>
</dbReference>
<dbReference type="SUPFAM" id="SSF81901">
    <property type="entry name" value="HCP-like"/>
    <property type="match status" value="1"/>
</dbReference>
<keyword evidence="2" id="KW-0677">Repeat</keyword>
<gene>
    <name evidence="4" type="ORF">K2173_004386</name>
</gene>
<feature type="repeat" description="PPR" evidence="3">
    <location>
        <begin position="273"/>
        <end position="307"/>
    </location>
</feature>
<dbReference type="Proteomes" id="UP001159364">
    <property type="component" value="Linkage Group LG06"/>
</dbReference>
<dbReference type="NCBIfam" id="TIGR00756">
    <property type="entry name" value="PPR"/>
    <property type="match status" value="5"/>
</dbReference>
<evidence type="ECO:0000313" key="4">
    <source>
        <dbReference type="EMBL" id="KAJ8761610.1"/>
    </source>
</evidence>
<protein>
    <recommendedName>
        <fullName evidence="6">Pentatricopeptide repeat-containing protein</fullName>
    </recommendedName>
</protein>
<feature type="repeat" description="PPR" evidence="3">
    <location>
        <begin position="238"/>
        <end position="272"/>
    </location>
</feature>
<evidence type="ECO:0000256" key="2">
    <source>
        <dbReference type="ARBA" id="ARBA00022737"/>
    </source>
</evidence>
<dbReference type="PROSITE" id="PS51375">
    <property type="entry name" value="PPR"/>
    <property type="match status" value="4"/>
</dbReference>
<dbReference type="InterPro" id="IPR002885">
    <property type="entry name" value="PPR_rpt"/>
</dbReference>
<organism evidence="4 5">
    <name type="scientific">Erythroxylum novogranatense</name>
    <dbReference type="NCBI Taxonomy" id="1862640"/>
    <lineage>
        <taxon>Eukaryota</taxon>
        <taxon>Viridiplantae</taxon>
        <taxon>Streptophyta</taxon>
        <taxon>Embryophyta</taxon>
        <taxon>Tracheophyta</taxon>
        <taxon>Spermatophyta</taxon>
        <taxon>Magnoliopsida</taxon>
        <taxon>eudicotyledons</taxon>
        <taxon>Gunneridae</taxon>
        <taxon>Pentapetalae</taxon>
        <taxon>rosids</taxon>
        <taxon>fabids</taxon>
        <taxon>Malpighiales</taxon>
        <taxon>Erythroxylaceae</taxon>
        <taxon>Erythroxylum</taxon>
    </lineage>
</organism>
<feature type="repeat" description="PPR" evidence="3">
    <location>
        <begin position="168"/>
        <end position="202"/>
    </location>
</feature>
<comment type="caution">
    <text evidence="4">The sequence shown here is derived from an EMBL/GenBank/DDBJ whole genome shotgun (WGS) entry which is preliminary data.</text>
</comment>
<dbReference type="EMBL" id="JAIWQS010000006">
    <property type="protein sequence ID" value="KAJ8761610.1"/>
    <property type="molecule type" value="Genomic_DNA"/>
</dbReference>
<evidence type="ECO:0000313" key="5">
    <source>
        <dbReference type="Proteomes" id="UP001159364"/>
    </source>
</evidence>
<comment type="similarity">
    <text evidence="1">Belongs to the PPR family. P subfamily.</text>
</comment>
<accession>A0AAV8T5V4</accession>
<dbReference type="PANTHER" id="PTHR47939:SF8">
    <property type="entry name" value="PENTACOTRIPEPTIDE-REPEAT REGION OF PRORP DOMAIN-CONTAINING PROTEIN"/>
    <property type="match status" value="1"/>
</dbReference>
<evidence type="ECO:0000256" key="1">
    <source>
        <dbReference type="ARBA" id="ARBA00007626"/>
    </source>
</evidence>
<dbReference type="AlphaFoldDB" id="A0AAV8T5V4"/>
<evidence type="ECO:0008006" key="6">
    <source>
        <dbReference type="Google" id="ProtNLM"/>
    </source>
</evidence>
<feature type="repeat" description="PPR" evidence="3">
    <location>
        <begin position="203"/>
        <end position="237"/>
    </location>
</feature>
<dbReference type="InterPro" id="IPR011990">
    <property type="entry name" value="TPR-like_helical_dom_sf"/>
</dbReference>
<dbReference type="Gene3D" id="1.25.40.10">
    <property type="entry name" value="Tetratricopeptide repeat domain"/>
    <property type="match status" value="2"/>
</dbReference>
<proteinExistence type="inferred from homology"/>
<reference evidence="4 5" key="1">
    <citation type="submission" date="2021-09" db="EMBL/GenBank/DDBJ databases">
        <title>Genomic insights and catalytic innovation underlie evolution of tropane alkaloids biosynthesis.</title>
        <authorList>
            <person name="Wang Y.-J."/>
            <person name="Tian T."/>
            <person name="Huang J.-P."/>
            <person name="Huang S.-X."/>
        </authorList>
    </citation>
    <scope>NUCLEOTIDE SEQUENCE [LARGE SCALE GENOMIC DNA]</scope>
    <source>
        <strain evidence="4">KIB-2018</strain>
        <tissue evidence="4">Leaf</tissue>
    </source>
</reference>
<dbReference type="InterPro" id="IPR050667">
    <property type="entry name" value="PPR-containing_protein"/>
</dbReference>
<evidence type="ECO:0000256" key="3">
    <source>
        <dbReference type="PROSITE-ProRule" id="PRU00708"/>
    </source>
</evidence>
<dbReference type="PANTHER" id="PTHR47939">
    <property type="entry name" value="MEMBRANE-ASSOCIATED SALT-INDUCIBLE PROTEIN-LIKE"/>
    <property type="match status" value="1"/>
</dbReference>
<keyword evidence="5" id="KW-1185">Reference proteome</keyword>
<dbReference type="Pfam" id="PF01535">
    <property type="entry name" value="PPR"/>
    <property type="match status" value="2"/>
</dbReference>
<sequence length="386" mass="44560">MSSISRFIRRAFSTSTEPATVLETGKTFGAKSLCKILNKERNLKRAVKLFKKASENDRFRTKTGIYESTVRRLATAQRFRWIEEILEDQKKYRDISREGFNARLISLYGKSGMAESAQKVFDEMPRRNCNRTVLSFNALLAAYASSKKFDKVDGLFRELPEKLNVEPDLVSYNTIIKAFCDMGSLDSGLLLLNEMEKKGVEPDLYTFNFLLKGFYGNGQFENGESIWARMLGKNLLPDIRSYNAKLDGLALEKRTKDAVELLEQMKRKGIKPDLYSFNALIKGFVSEDMLDEAKHWYREMWNNDCKPKKSTFATFIPFVCEKGNFNFAFELSKDAFRRKRLVDERVLQRVVDGLIKETMVREAEELVQLGKTNGYYSFNLTIRSAE</sequence>
<name>A0AAV8T5V4_9ROSI</name>